<name>A0A9J6E349_RHIMP</name>
<keyword evidence="2" id="KW-1185">Reference proteome</keyword>
<comment type="caution">
    <text evidence="1">The sequence shown here is derived from an EMBL/GenBank/DDBJ whole genome shotgun (WGS) entry which is preliminary data.</text>
</comment>
<dbReference type="Proteomes" id="UP000821866">
    <property type="component" value="Chromosome 4"/>
</dbReference>
<gene>
    <name evidence="1" type="ORF">HPB51_017695</name>
</gene>
<dbReference type="EMBL" id="JABSTU010000006">
    <property type="protein sequence ID" value="KAH8028569.1"/>
    <property type="molecule type" value="Genomic_DNA"/>
</dbReference>
<accession>A0A9J6E349</accession>
<organism evidence="1 2">
    <name type="scientific">Rhipicephalus microplus</name>
    <name type="common">Cattle tick</name>
    <name type="synonym">Boophilus microplus</name>
    <dbReference type="NCBI Taxonomy" id="6941"/>
    <lineage>
        <taxon>Eukaryota</taxon>
        <taxon>Metazoa</taxon>
        <taxon>Ecdysozoa</taxon>
        <taxon>Arthropoda</taxon>
        <taxon>Chelicerata</taxon>
        <taxon>Arachnida</taxon>
        <taxon>Acari</taxon>
        <taxon>Parasitiformes</taxon>
        <taxon>Ixodida</taxon>
        <taxon>Ixodoidea</taxon>
        <taxon>Ixodidae</taxon>
        <taxon>Rhipicephalinae</taxon>
        <taxon>Rhipicephalus</taxon>
        <taxon>Boophilus</taxon>
    </lineage>
</organism>
<reference evidence="1" key="1">
    <citation type="journal article" date="2020" name="Cell">
        <title>Large-Scale Comparative Analyses of Tick Genomes Elucidate Their Genetic Diversity and Vector Capacities.</title>
        <authorList>
            <consortium name="Tick Genome and Microbiome Consortium (TIGMIC)"/>
            <person name="Jia N."/>
            <person name="Wang J."/>
            <person name="Shi W."/>
            <person name="Du L."/>
            <person name="Sun Y."/>
            <person name="Zhan W."/>
            <person name="Jiang J.F."/>
            <person name="Wang Q."/>
            <person name="Zhang B."/>
            <person name="Ji P."/>
            <person name="Bell-Sakyi L."/>
            <person name="Cui X.M."/>
            <person name="Yuan T.T."/>
            <person name="Jiang B.G."/>
            <person name="Yang W.F."/>
            <person name="Lam T.T."/>
            <person name="Chang Q.C."/>
            <person name="Ding S.J."/>
            <person name="Wang X.J."/>
            <person name="Zhu J.G."/>
            <person name="Ruan X.D."/>
            <person name="Zhao L."/>
            <person name="Wei J.T."/>
            <person name="Ye R.Z."/>
            <person name="Que T.C."/>
            <person name="Du C.H."/>
            <person name="Zhou Y.H."/>
            <person name="Cheng J.X."/>
            <person name="Dai P.F."/>
            <person name="Guo W.B."/>
            <person name="Han X.H."/>
            <person name="Huang E.J."/>
            <person name="Li L.F."/>
            <person name="Wei W."/>
            <person name="Gao Y.C."/>
            <person name="Liu J.Z."/>
            <person name="Shao H.Z."/>
            <person name="Wang X."/>
            <person name="Wang C.C."/>
            <person name="Yang T.C."/>
            <person name="Huo Q.B."/>
            <person name="Li W."/>
            <person name="Chen H.Y."/>
            <person name="Chen S.E."/>
            <person name="Zhou L.G."/>
            <person name="Ni X.B."/>
            <person name="Tian J.H."/>
            <person name="Sheng Y."/>
            <person name="Liu T."/>
            <person name="Pan Y.S."/>
            <person name="Xia L.Y."/>
            <person name="Li J."/>
            <person name="Zhao F."/>
            <person name="Cao W.C."/>
        </authorList>
    </citation>
    <scope>NUCLEOTIDE SEQUENCE</scope>
    <source>
        <strain evidence="1">Rmic-2018</strain>
    </source>
</reference>
<evidence type="ECO:0000313" key="1">
    <source>
        <dbReference type="EMBL" id="KAH8028569.1"/>
    </source>
</evidence>
<sequence length="203" mass="22692">MKLVKEEPADSLPTSNYGSFDLLGSEARNPVLPAVSLPLDANPGPLKSVSLSFEELNDAEAKQGDDLKAKVNTLLVLLKANLRVLKEELKQDRRRANQPRKRLIKTILAEQQESKAQGSSRSKKSCCRCLSTSWSLLQNAAVIGLLQNLSLHYRCHKKMKTTEIEVRASFACRISRLHVKGVSSMWRLYKNSCSNDVNASRTR</sequence>
<dbReference type="AlphaFoldDB" id="A0A9J6E349"/>
<proteinExistence type="predicted"/>
<reference evidence="1" key="2">
    <citation type="submission" date="2021-09" db="EMBL/GenBank/DDBJ databases">
        <authorList>
            <person name="Jia N."/>
            <person name="Wang J."/>
            <person name="Shi W."/>
            <person name="Du L."/>
            <person name="Sun Y."/>
            <person name="Zhan W."/>
            <person name="Jiang J."/>
            <person name="Wang Q."/>
            <person name="Zhang B."/>
            <person name="Ji P."/>
            <person name="Sakyi L.B."/>
            <person name="Cui X."/>
            <person name="Yuan T."/>
            <person name="Jiang B."/>
            <person name="Yang W."/>
            <person name="Lam T.T.-Y."/>
            <person name="Chang Q."/>
            <person name="Ding S."/>
            <person name="Wang X."/>
            <person name="Zhu J."/>
            <person name="Ruan X."/>
            <person name="Zhao L."/>
            <person name="Wei J."/>
            <person name="Que T."/>
            <person name="Du C."/>
            <person name="Cheng J."/>
            <person name="Dai P."/>
            <person name="Han X."/>
            <person name="Huang E."/>
            <person name="Gao Y."/>
            <person name="Liu J."/>
            <person name="Shao H."/>
            <person name="Ye R."/>
            <person name="Li L."/>
            <person name="Wei W."/>
            <person name="Wang X."/>
            <person name="Wang C."/>
            <person name="Huo Q."/>
            <person name="Li W."/>
            <person name="Guo W."/>
            <person name="Chen H."/>
            <person name="Chen S."/>
            <person name="Zhou L."/>
            <person name="Zhou L."/>
            <person name="Ni X."/>
            <person name="Tian J."/>
            <person name="Zhou Y."/>
            <person name="Sheng Y."/>
            <person name="Liu T."/>
            <person name="Pan Y."/>
            <person name="Xia L."/>
            <person name="Li J."/>
            <person name="Zhao F."/>
            <person name="Cao W."/>
        </authorList>
    </citation>
    <scope>NUCLEOTIDE SEQUENCE</scope>
    <source>
        <strain evidence="1">Rmic-2018</strain>
        <tissue evidence="1">Larvae</tissue>
    </source>
</reference>
<evidence type="ECO:0000313" key="2">
    <source>
        <dbReference type="Proteomes" id="UP000821866"/>
    </source>
</evidence>
<protein>
    <submittedName>
        <fullName evidence="1">Uncharacterized protein</fullName>
    </submittedName>
</protein>